<name>A0A562J9J4_9FIRM</name>
<dbReference type="NCBIfam" id="TIGR03994">
    <property type="entry name" value="rSAM_HemZ"/>
    <property type="match status" value="1"/>
</dbReference>
<dbReference type="InterPro" id="IPR023404">
    <property type="entry name" value="rSAM_horseshoe"/>
</dbReference>
<dbReference type="PANTHER" id="PTHR13932:SF1">
    <property type="entry name" value="OXYGEN-INDEPENDENT COPROPORPHYRINOGEN-III OXIDASE-LIKE PROTEIN HEMZ"/>
    <property type="match status" value="1"/>
</dbReference>
<dbReference type="OrthoDB" id="9808022at2"/>
<evidence type="ECO:0000313" key="3">
    <source>
        <dbReference type="Proteomes" id="UP000315343"/>
    </source>
</evidence>
<evidence type="ECO:0000313" key="2">
    <source>
        <dbReference type="EMBL" id="TWH79797.1"/>
    </source>
</evidence>
<sequence length="498" mass="57696">MLRFYFSGHNFEYEARNALRVFDLNIEYDVKNMDAEEPDFQCEYSIVSTLEEQEGAYISTAVLYRKKEKINEKSFKSHEIILEKENDRKMKKTLVTKSIHNVLKSHYSIVPDYGILTGVRVVKILIASRQYGRSDSEITRILKNTYEVTDEKIELLWDILNIEEKYINEKMNKENYNLYIGIPFCPTKCSYCSFTSFINCGQKKIDDYVDVLVQEIHATIKMAKVRNLKLHSVYIGGGTPSVLNIEQIDKLFAAIKSHYDLNSIREITFEAGRPDTITLEKLQCLKNNNVTRISINPQSMNEKTLLSMGRNHNTQDILEKFQLARNIGFDCINMDVILGLPGENEEDALNTIEKIVNLKPENITVHSLAYKKNAELTRESSQLLKDYNLMRLMHDEVRESCRKNGYKPYYMYRQKNIKGNSENVGYCLPAKESIYNMIIIEELETILACGIGGSSKIMTENNHHEPLRNFKSLEEYISRIDEILEKKKNLLNSSLEGI</sequence>
<feature type="domain" description="Radical SAM core" evidence="1">
    <location>
        <begin position="170"/>
        <end position="407"/>
    </location>
</feature>
<organism evidence="2 3">
    <name type="scientific">Sedimentibacter saalensis</name>
    <dbReference type="NCBI Taxonomy" id="130788"/>
    <lineage>
        <taxon>Bacteria</taxon>
        <taxon>Bacillati</taxon>
        <taxon>Bacillota</taxon>
        <taxon>Tissierellia</taxon>
        <taxon>Sedimentibacter</taxon>
    </lineage>
</organism>
<dbReference type="EMBL" id="VLKH01000005">
    <property type="protein sequence ID" value="TWH79797.1"/>
    <property type="molecule type" value="Genomic_DNA"/>
</dbReference>
<dbReference type="Pfam" id="PF04055">
    <property type="entry name" value="Radical_SAM"/>
    <property type="match status" value="1"/>
</dbReference>
<proteinExistence type="predicted"/>
<protein>
    <submittedName>
        <fullName evidence="2">Oxygen-independent coproporphyrinogen-3 oxidase</fullName>
    </submittedName>
</protein>
<dbReference type="RefSeq" id="WP_145083089.1">
    <property type="nucleotide sequence ID" value="NZ_DAMBUX010000001.1"/>
</dbReference>
<dbReference type="InterPro" id="IPR034505">
    <property type="entry name" value="Coproporphyrinogen-III_oxidase"/>
</dbReference>
<dbReference type="SFLD" id="SFLDF00310">
    <property type="entry name" value="oxygen-independent_coproporphy"/>
    <property type="match status" value="1"/>
</dbReference>
<dbReference type="InterPro" id="IPR023995">
    <property type="entry name" value="HemZ"/>
</dbReference>
<dbReference type="SFLD" id="SFLDS00029">
    <property type="entry name" value="Radical_SAM"/>
    <property type="match status" value="1"/>
</dbReference>
<gene>
    <name evidence="2" type="ORF">LY60_02116</name>
</gene>
<dbReference type="GO" id="GO:0003824">
    <property type="term" value="F:catalytic activity"/>
    <property type="evidence" value="ECO:0007669"/>
    <property type="project" value="InterPro"/>
</dbReference>
<dbReference type="CDD" id="cd01335">
    <property type="entry name" value="Radical_SAM"/>
    <property type="match status" value="1"/>
</dbReference>
<dbReference type="PANTHER" id="PTHR13932">
    <property type="entry name" value="COPROPORPHYRINIGEN III OXIDASE"/>
    <property type="match status" value="1"/>
</dbReference>
<dbReference type="SMART" id="SM00729">
    <property type="entry name" value="Elp3"/>
    <property type="match status" value="1"/>
</dbReference>
<dbReference type="AlphaFoldDB" id="A0A562J9J4"/>
<keyword evidence="3" id="KW-1185">Reference proteome</keyword>
<dbReference type="SUPFAM" id="SSF102114">
    <property type="entry name" value="Radical SAM enzymes"/>
    <property type="match status" value="1"/>
</dbReference>
<comment type="caution">
    <text evidence="2">The sequence shown here is derived from an EMBL/GenBank/DDBJ whole genome shotgun (WGS) entry which is preliminary data.</text>
</comment>
<dbReference type="GO" id="GO:0051539">
    <property type="term" value="F:4 iron, 4 sulfur cluster binding"/>
    <property type="evidence" value="ECO:0007669"/>
    <property type="project" value="TreeGrafter"/>
</dbReference>
<accession>A0A562J9J4</accession>
<dbReference type="SFLD" id="SFLDG01065">
    <property type="entry name" value="anaerobic_coproporphyrinogen-I"/>
    <property type="match status" value="1"/>
</dbReference>
<dbReference type="Gene3D" id="3.80.30.20">
    <property type="entry name" value="tm_1862 like domain"/>
    <property type="match status" value="1"/>
</dbReference>
<reference evidence="2 3" key="1">
    <citation type="submission" date="2019-07" db="EMBL/GenBank/DDBJ databases">
        <title>Genomic Encyclopedia of Type Strains, Phase I: the one thousand microbial genomes (KMG-I) project.</title>
        <authorList>
            <person name="Kyrpides N."/>
        </authorList>
    </citation>
    <scope>NUCLEOTIDE SEQUENCE [LARGE SCALE GENOMIC DNA]</scope>
    <source>
        <strain evidence="2 3">DSM 13558</strain>
    </source>
</reference>
<dbReference type="InterPro" id="IPR006638">
    <property type="entry name" value="Elp3/MiaA/NifB-like_rSAM"/>
</dbReference>
<dbReference type="GO" id="GO:0005737">
    <property type="term" value="C:cytoplasm"/>
    <property type="evidence" value="ECO:0007669"/>
    <property type="project" value="TreeGrafter"/>
</dbReference>
<dbReference type="GO" id="GO:0006779">
    <property type="term" value="P:porphyrin-containing compound biosynthetic process"/>
    <property type="evidence" value="ECO:0007669"/>
    <property type="project" value="TreeGrafter"/>
</dbReference>
<dbReference type="SFLD" id="SFLDG01082">
    <property type="entry name" value="B12-binding_domain_containing"/>
    <property type="match status" value="1"/>
</dbReference>
<dbReference type="InterPro" id="IPR007197">
    <property type="entry name" value="rSAM"/>
</dbReference>
<dbReference type="PROSITE" id="PS51918">
    <property type="entry name" value="RADICAL_SAM"/>
    <property type="match status" value="1"/>
</dbReference>
<dbReference type="InterPro" id="IPR058240">
    <property type="entry name" value="rSAM_sf"/>
</dbReference>
<evidence type="ECO:0000259" key="1">
    <source>
        <dbReference type="PROSITE" id="PS51918"/>
    </source>
</evidence>
<dbReference type="Proteomes" id="UP000315343">
    <property type="component" value="Unassembled WGS sequence"/>
</dbReference>